<dbReference type="RefSeq" id="XP_052948217.1">
    <property type="nucleotide sequence ID" value="XM_053088393.1"/>
</dbReference>
<protein>
    <submittedName>
        <fullName evidence="1">Uncharacterized protein</fullName>
    </submittedName>
</protein>
<sequence>MSHTAATSKYGLSTIPYEHPSLAAKAHYMATAHSTDTYKILDSLSMICACYKSAPPHVKAKLRTYIAEHMSLWETLEGHNEGLDKTMSGYVKYRTWLSESVCSQCAGADFMKAIFNQLADETQALRDASKARKTAFTTVEQCFQDWQSVHQQSGRWRDGRCQIDIYEEQPPELDLLDGDRSLFFDFPRAVKILGQCMALASDDRLCDFCQQTASRRGRGRYS</sequence>
<dbReference type="GeneID" id="77727598"/>
<gene>
    <name evidence="1" type="ORF">MKK02DRAFT_31876</name>
</gene>
<name>A0AA38HD60_9TREE</name>
<accession>A0AA38HD60</accession>
<keyword evidence="2" id="KW-1185">Reference proteome</keyword>
<dbReference type="EMBL" id="JAKWFO010000003">
    <property type="protein sequence ID" value="KAI9638440.1"/>
    <property type="molecule type" value="Genomic_DNA"/>
</dbReference>
<evidence type="ECO:0000313" key="2">
    <source>
        <dbReference type="Proteomes" id="UP001164286"/>
    </source>
</evidence>
<reference evidence="1" key="1">
    <citation type="journal article" date="2022" name="G3 (Bethesda)">
        <title>High quality genome of the basidiomycete yeast Dioszegia hungarica PDD-24b-2 isolated from cloud water.</title>
        <authorList>
            <person name="Jarrige D."/>
            <person name="Haridas S."/>
            <person name="Bleykasten-Grosshans C."/>
            <person name="Joly M."/>
            <person name="Nadalig T."/>
            <person name="Sancelme M."/>
            <person name="Vuilleumier S."/>
            <person name="Grigoriev I.V."/>
            <person name="Amato P."/>
            <person name="Bringel F."/>
        </authorList>
    </citation>
    <scope>NUCLEOTIDE SEQUENCE</scope>
    <source>
        <strain evidence="1">PDD-24b-2</strain>
    </source>
</reference>
<organism evidence="1 2">
    <name type="scientific">Dioszegia hungarica</name>
    <dbReference type="NCBI Taxonomy" id="4972"/>
    <lineage>
        <taxon>Eukaryota</taxon>
        <taxon>Fungi</taxon>
        <taxon>Dikarya</taxon>
        <taxon>Basidiomycota</taxon>
        <taxon>Agaricomycotina</taxon>
        <taxon>Tremellomycetes</taxon>
        <taxon>Tremellales</taxon>
        <taxon>Bulleribasidiaceae</taxon>
        <taxon>Dioszegia</taxon>
    </lineage>
</organism>
<dbReference type="Proteomes" id="UP001164286">
    <property type="component" value="Unassembled WGS sequence"/>
</dbReference>
<evidence type="ECO:0000313" key="1">
    <source>
        <dbReference type="EMBL" id="KAI9638440.1"/>
    </source>
</evidence>
<dbReference type="AlphaFoldDB" id="A0AA38HD60"/>
<proteinExistence type="predicted"/>
<comment type="caution">
    <text evidence="1">The sequence shown here is derived from an EMBL/GenBank/DDBJ whole genome shotgun (WGS) entry which is preliminary data.</text>
</comment>